<organism evidence="2 3">
    <name type="scientific">Goodfellowiella coeruleoviolacea</name>
    <dbReference type="NCBI Taxonomy" id="334858"/>
    <lineage>
        <taxon>Bacteria</taxon>
        <taxon>Bacillati</taxon>
        <taxon>Actinomycetota</taxon>
        <taxon>Actinomycetes</taxon>
        <taxon>Pseudonocardiales</taxon>
        <taxon>Pseudonocardiaceae</taxon>
        <taxon>Goodfellowiella</taxon>
    </lineage>
</organism>
<dbReference type="RefSeq" id="WP_253779320.1">
    <property type="nucleotide sequence ID" value="NZ_JAMTCK010000021.1"/>
</dbReference>
<feature type="domain" description="N-acetyltransferase" evidence="1">
    <location>
        <begin position="8"/>
        <end position="194"/>
    </location>
</feature>
<dbReference type="InterPro" id="IPR016181">
    <property type="entry name" value="Acyl_CoA_acyltransferase"/>
</dbReference>
<dbReference type="AlphaFoldDB" id="A0AAE3GKH5"/>
<dbReference type="PROSITE" id="PS51186">
    <property type="entry name" value="GNAT"/>
    <property type="match status" value="1"/>
</dbReference>
<dbReference type="SUPFAM" id="SSF55729">
    <property type="entry name" value="Acyl-CoA N-acyltransferases (Nat)"/>
    <property type="match status" value="1"/>
</dbReference>
<name>A0AAE3GKH5_9PSEU</name>
<dbReference type="GO" id="GO:0016747">
    <property type="term" value="F:acyltransferase activity, transferring groups other than amino-acyl groups"/>
    <property type="evidence" value="ECO:0007669"/>
    <property type="project" value="InterPro"/>
</dbReference>
<dbReference type="Pfam" id="PF00583">
    <property type="entry name" value="Acetyltransf_1"/>
    <property type="match status" value="1"/>
</dbReference>
<dbReference type="Gene3D" id="3.40.630.30">
    <property type="match status" value="1"/>
</dbReference>
<evidence type="ECO:0000313" key="3">
    <source>
        <dbReference type="Proteomes" id="UP001206128"/>
    </source>
</evidence>
<comment type="caution">
    <text evidence="2">The sequence shown here is derived from an EMBL/GenBank/DDBJ whole genome shotgun (WGS) entry which is preliminary data.</text>
</comment>
<evidence type="ECO:0000313" key="2">
    <source>
        <dbReference type="EMBL" id="MCP2169871.1"/>
    </source>
</evidence>
<gene>
    <name evidence="2" type="ORF">LX83_006757</name>
</gene>
<dbReference type="Proteomes" id="UP001206128">
    <property type="component" value="Unassembled WGS sequence"/>
</dbReference>
<proteinExistence type="predicted"/>
<dbReference type="InterPro" id="IPR000182">
    <property type="entry name" value="GNAT_dom"/>
</dbReference>
<reference evidence="2" key="1">
    <citation type="submission" date="2022-06" db="EMBL/GenBank/DDBJ databases">
        <title>Genomic Encyclopedia of Archaeal and Bacterial Type Strains, Phase II (KMG-II): from individual species to whole genera.</title>
        <authorList>
            <person name="Goeker M."/>
        </authorList>
    </citation>
    <scope>NUCLEOTIDE SEQUENCE</scope>
    <source>
        <strain evidence="2">DSM 43935</strain>
    </source>
</reference>
<protein>
    <submittedName>
        <fullName evidence="2">Acetyltransferase (GNAT) family protein</fullName>
    </submittedName>
</protein>
<accession>A0AAE3GKH5</accession>
<sequence length="194" mass="20444">MTGATQDVVIRPSRPADRQRLLDLLAANSRDALSEAEQESYGFVQPGLGEDTLAAMESDTGIVVAEVAGQVVGFVGTARHAAATTGPLAALLAELDYLRFNGRPVTEQRYAFYGPIVVDRAFRGKGLARLLFGGARQVLAGHADVGLLFVEDSNRHSLAVHIAGLGMDCVGGFTHAGRRFSILAFAVPAPPDAD</sequence>
<dbReference type="EMBL" id="JAMTCK010000021">
    <property type="protein sequence ID" value="MCP2169871.1"/>
    <property type="molecule type" value="Genomic_DNA"/>
</dbReference>
<keyword evidence="3" id="KW-1185">Reference proteome</keyword>
<evidence type="ECO:0000259" key="1">
    <source>
        <dbReference type="PROSITE" id="PS51186"/>
    </source>
</evidence>